<dbReference type="GO" id="GO:0042054">
    <property type="term" value="F:histone methyltransferase activity"/>
    <property type="evidence" value="ECO:0007669"/>
    <property type="project" value="InterPro"/>
</dbReference>
<dbReference type="PROSITE" id="PS50867">
    <property type="entry name" value="PRE_SET"/>
    <property type="match status" value="1"/>
</dbReference>
<dbReference type="FunFam" id="2.170.270.10:FF:000046">
    <property type="entry name" value="SET-domain containing protein lysine methyltransferase family protein"/>
    <property type="match status" value="1"/>
</dbReference>
<keyword evidence="12" id="KW-1185">Reference proteome</keyword>
<keyword evidence="5" id="KW-0479">Metal-binding</keyword>
<feature type="compositionally biased region" description="Polar residues" evidence="8">
    <location>
        <begin position="149"/>
        <end position="160"/>
    </location>
</feature>
<keyword evidence="11" id="KW-0489">Methyltransferase</keyword>
<dbReference type="Gene3D" id="1.10.8.850">
    <property type="entry name" value="Histone-lysine N methyltransferase , C-terminal domain-like"/>
    <property type="match status" value="1"/>
</dbReference>
<proteinExistence type="predicted"/>
<keyword evidence="7" id="KW-0539">Nucleus</keyword>
<evidence type="ECO:0000256" key="2">
    <source>
        <dbReference type="ARBA" id="ARBA00004286"/>
    </source>
</evidence>
<keyword evidence="3" id="KW-0158">Chromosome</keyword>
<evidence type="ECO:0000313" key="11">
    <source>
        <dbReference type="EMBL" id="RZB45324.1"/>
    </source>
</evidence>
<comment type="caution">
    <text evidence="11">The sequence shown here is derived from an EMBL/GenBank/DDBJ whole genome shotgun (WGS) entry which is preliminary data.</text>
</comment>
<reference evidence="11 12" key="1">
    <citation type="submission" date="2018-09" db="EMBL/GenBank/DDBJ databases">
        <title>A high-quality reference genome of wild soybean provides a powerful tool to mine soybean genomes.</title>
        <authorList>
            <person name="Xie M."/>
            <person name="Chung C.Y.L."/>
            <person name="Li M.-W."/>
            <person name="Wong F.-L."/>
            <person name="Chan T.-F."/>
            <person name="Lam H.-M."/>
        </authorList>
    </citation>
    <scope>NUCLEOTIDE SEQUENCE [LARGE SCALE GENOMIC DNA]</scope>
    <source>
        <strain evidence="12">cv. W05</strain>
        <tissue evidence="11">Hypocotyl of etiolated seedlings</tissue>
    </source>
</reference>
<dbReference type="EC" id="2.1.1.43" evidence="11"/>
<dbReference type="Proteomes" id="UP000289340">
    <property type="component" value="Chromosome 20"/>
</dbReference>
<name>A0A445F962_GLYSO</name>
<organism evidence="11 12">
    <name type="scientific">Glycine soja</name>
    <name type="common">Wild soybean</name>
    <dbReference type="NCBI Taxonomy" id="3848"/>
    <lineage>
        <taxon>Eukaryota</taxon>
        <taxon>Viridiplantae</taxon>
        <taxon>Streptophyta</taxon>
        <taxon>Embryophyta</taxon>
        <taxon>Tracheophyta</taxon>
        <taxon>Spermatophyta</taxon>
        <taxon>Magnoliopsida</taxon>
        <taxon>eudicotyledons</taxon>
        <taxon>Gunneridae</taxon>
        <taxon>Pentapetalae</taxon>
        <taxon>rosids</taxon>
        <taxon>fabids</taxon>
        <taxon>Fabales</taxon>
        <taxon>Fabaceae</taxon>
        <taxon>Papilionoideae</taxon>
        <taxon>50 kb inversion clade</taxon>
        <taxon>NPAAA clade</taxon>
        <taxon>indigoferoid/millettioid clade</taxon>
        <taxon>Phaseoleae</taxon>
        <taxon>Glycine</taxon>
        <taxon>Glycine subgen. Soja</taxon>
    </lineage>
</organism>
<evidence type="ECO:0000256" key="7">
    <source>
        <dbReference type="ARBA" id="ARBA00023242"/>
    </source>
</evidence>
<dbReference type="InterPro" id="IPR025776">
    <property type="entry name" value="SUVR4/1/2"/>
</dbReference>
<sequence>MTITFGTIMAPHPRVIKAYNAMRSLGISDEEVKPVLKNLLQLYDRNWELIEEDNYRTLIDAYFELKEAKSVEWCNVELHPPVRRAVVAAYHAVEVLAGTEGLTMPYVVVKYDGVRHRVRQTEGKRKAPISYLNGRKPKQELHLVDGDDQVSSTDNSSQGLSVEDSEITPNAFKQKIIKSSQTSIVHMKPTSSSQALQRMSSEVERISTLPCMPARDRKLHRGKASAAGHCEDPIDEPSNPRVQRKNISNDHQQKELMIPRTEKLKLHLGPVSTSYNGSANASNGNCCAKSLSALYQNVPKKDATSACNNSKRTQKGSIDIASSPLGEIKISLNCEAALGQPNFRIPDLDAIMKSIEEKYLKAHKIVEPQSSMVKLLDDLCGIYLKLGLSLNRNGSTPKSANSRNVACLPLQAVTEDDKNSFHFLDDITKGSENVKISLLDETGSEDVPQFNYIPYNVIYQDANVNISLARIADEGCCADCAGDCLSLSLPCACSQETGGEFAYTPRGLLKEIFLKDCMSMKLEPLDHHFVYCQECPVERSRNDIMAEPCKGHLVRKFIKECWRKCGCDMQCGNRVVQRGLRCKLQVFLTREGKGWGIRTLEDLPKGCFVCEYAGEILTNTELYERIMQKSGNDRHTYPVTLDADWGSEGVLKDEEALCLDATYNGNVARFINHRCSDANLIDIPVEVETPDRHYYHLALFTNRNVNAYEELTWDYGIDFDDHEHPIKAFNCCCGSGFCRDKKQKGTRLLKGKKLKEIHARKTE</sequence>
<evidence type="ECO:0000256" key="4">
    <source>
        <dbReference type="ARBA" id="ARBA00022679"/>
    </source>
</evidence>
<dbReference type="Pfam" id="PF05033">
    <property type="entry name" value="Pre-SET"/>
    <property type="match status" value="1"/>
</dbReference>
<dbReference type="InterPro" id="IPR046341">
    <property type="entry name" value="SET_dom_sf"/>
</dbReference>
<dbReference type="EMBL" id="QZWG01000020">
    <property type="protein sequence ID" value="RZB45324.1"/>
    <property type="molecule type" value="Genomic_DNA"/>
</dbReference>
<dbReference type="PANTHER" id="PTHR46450:SF24">
    <property type="entry name" value="HISTONE-LYSINE N-METHYLTRANSFERASE SUVR4"/>
    <property type="match status" value="1"/>
</dbReference>
<feature type="domain" description="Pre-SET" evidence="10">
    <location>
        <begin position="476"/>
        <end position="579"/>
    </location>
</feature>
<dbReference type="AlphaFoldDB" id="A0A445F962"/>
<dbReference type="Gene3D" id="2.170.270.10">
    <property type="entry name" value="SET domain"/>
    <property type="match status" value="1"/>
</dbReference>
<dbReference type="InterPro" id="IPR001214">
    <property type="entry name" value="SET_dom"/>
</dbReference>
<protein>
    <submittedName>
        <fullName evidence="11">Histone-lysine N-methyltransferase SUVR4</fullName>
        <ecNumber evidence="11">2.1.1.43</ecNumber>
    </submittedName>
</protein>
<dbReference type="SUPFAM" id="SSF82199">
    <property type="entry name" value="SET domain"/>
    <property type="match status" value="1"/>
</dbReference>
<dbReference type="GO" id="GO:0005634">
    <property type="term" value="C:nucleus"/>
    <property type="evidence" value="ECO:0007669"/>
    <property type="project" value="UniProtKB-SubCell"/>
</dbReference>
<dbReference type="SMART" id="SM00317">
    <property type="entry name" value="SET"/>
    <property type="match status" value="1"/>
</dbReference>
<dbReference type="GO" id="GO:0032259">
    <property type="term" value="P:methylation"/>
    <property type="evidence" value="ECO:0007669"/>
    <property type="project" value="UniProtKB-KW"/>
</dbReference>
<dbReference type="PROSITE" id="PS51580">
    <property type="entry name" value="SAM_MT43_3"/>
    <property type="match status" value="1"/>
</dbReference>
<evidence type="ECO:0000259" key="9">
    <source>
        <dbReference type="PROSITE" id="PS50280"/>
    </source>
</evidence>
<dbReference type="InterPro" id="IPR043017">
    <property type="entry name" value="WIYLD_dom_sf"/>
</dbReference>
<dbReference type="GO" id="GO:0005694">
    <property type="term" value="C:chromosome"/>
    <property type="evidence" value="ECO:0007669"/>
    <property type="project" value="UniProtKB-SubCell"/>
</dbReference>
<evidence type="ECO:0000256" key="1">
    <source>
        <dbReference type="ARBA" id="ARBA00004123"/>
    </source>
</evidence>
<dbReference type="CDD" id="cd10538">
    <property type="entry name" value="SET_SETDB-like"/>
    <property type="match status" value="1"/>
</dbReference>
<feature type="region of interest" description="Disordered" evidence="8">
    <location>
        <begin position="144"/>
        <end position="165"/>
    </location>
</feature>
<evidence type="ECO:0000256" key="5">
    <source>
        <dbReference type="ARBA" id="ARBA00022723"/>
    </source>
</evidence>
<dbReference type="InterPro" id="IPR018848">
    <property type="entry name" value="WIYLD_domain"/>
</dbReference>
<dbReference type="SMART" id="SM00468">
    <property type="entry name" value="PreSET"/>
    <property type="match status" value="1"/>
</dbReference>
<feature type="domain" description="SET" evidence="9">
    <location>
        <begin position="582"/>
        <end position="716"/>
    </location>
</feature>
<dbReference type="Pfam" id="PF00856">
    <property type="entry name" value="SET"/>
    <property type="match status" value="1"/>
</dbReference>
<dbReference type="GO" id="GO:0008270">
    <property type="term" value="F:zinc ion binding"/>
    <property type="evidence" value="ECO:0007669"/>
    <property type="project" value="InterPro"/>
</dbReference>
<dbReference type="InterPro" id="IPR007728">
    <property type="entry name" value="Pre-SET_dom"/>
</dbReference>
<dbReference type="Pfam" id="PF10440">
    <property type="entry name" value="WIYLD"/>
    <property type="match status" value="1"/>
</dbReference>
<comment type="subcellular location">
    <subcellularLocation>
        <location evidence="2">Chromosome</location>
    </subcellularLocation>
    <subcellularLocation>
        <location evidence="1">Nucleus</location>
    </subcellularLocation>
</comment>
<evidence type="ECO:0000256" key="8">
    <source>
        <dbReference type="SAM" id="MobiDB-lite"/>
    </source>
</evidence>
<accession>A0A445F962</accession>
<keyword evidence="6" id="KW-0862">Zinc</keyword>
<evidence type="ECO:0000256" key="6">
    <source>
        <dbReference type="ARBA" id="ARBA00022833"/>
    </source>
</evidence>
<dbReference type="PANTHER" id="PTHR46450">
    <property type="entry name" value="INACTIVE HISTONE-LYSINE N-METHYLTRANSFERASE SUVR1-RELATED"/>
    <property type="match status" value="1"/>
</dbReference>
<gene>
    <name evidence="11" type="ORF">D0Y65_054915</name>
</gene>
<evidence type="ECO:0000259" key="10">
    <source>
        <dbReference type="PROSITE" id="PS50867"/>
    </source>
</evidence>
<keyword evidence="4 11" id="KW-0808">Transferase</keyword>
<evidence type="ECO:0000313" key="12">
    <source>
        <dbReference type="Proteomes" id="UP000289340"/>
    </source>
</evidence>
<evidence type="ECO:0000256" key="3">
    <source>
        <dbReference type="ARBA" id="ARBA00022454"/>
    </source>
</evidence>
<dbReference type="PROSITE" id="PS50280">
    <property type="entry name" value="SET"/>
    <property type="match status" value="1"/>
</dbReference>